<evidence type="ECO:0000313" key="5">
    <source>
        <dbReference type="Proteomes" id="UP000176923"/>
    </source>
</evidence>
<dbReference type="Proteomes" id="UP000176923">
    <property type="component" value="Unassembled WGS sequence"/>
</dbReference>
<evidence type="ECO:0000256" key="1">
    <source>
        <dbReference type="SAM" id="MobiDB-lite"/>
    </source>
</evidence>
<comment type="caution">
    <text evidence="4">The sequence shown here is derived from an EMBL/GenBank/DDBJ whole genome shotgun (WGS) entry which is preliminary data.</text>
</comment>
<dbReference type="SMART" id="SM00060">
    <property type="entry name" value="FN3"/>
    <property type="match status" value="1"/>
</dbReference>
<dbReference type="EMBL" id="MFJL01000044">
    <property type="protein sequence ID" value="OGG12572.1"/>
    <property type="molecule type" value="Genomic_DNA"/>
</dbReference>
<protein>
    <recommendedName>
        <fullName evidence="3">Fibronectin type-III domain-containing protein</fullName>
    </recommendedName>
</protein>
<name>A0A1F5ZKF0_9BACT</name>
<dbReference type="InterPro" id="IPR013783">
    <property type="entry name" value="Ig-like_fold"/>
</dbReference>
<feature type="domain" description="Fibronectin type-III" evidence="3">
    <location>
        <begin position="227"/>
        <end position="318"/>
    </location>
</feature>
<evidence type="ECO:0000256" key="2">
    <source>
        <dbReference type="SAM" id="SignalP"/>
    </source>
</evidence>
<accession>A0A1F5ZKF0</accession>
<proteinExistence type="predicted"/>
<dbReference type="Pfam" id="PF00041">
    <property type="entry name" value="fn3"/>
    <property type="match status" value="1"/>
</dbReference>
<dbReference type="InterPro" id="IPR036116">
    <property type="entry name" value="FN3_sf"/>
</dbReference>
<feature type="compositionally biased region" description="Polar residues" evidence="1">
    <location>
        <begin position="187"/>
        <end position="199"/>
    </location>
</feature>
<organism evidence="4 5">
    <name type="scientific">Candidatus Gottesmanbacteria bacterium RIFCSPHIGHO2_02_FULL_39_11</name>
    <dbReference type="NCBI Taxonomy" id="1798382"/>
    <lineage>
        <taxon>Bacteria</taxon>
        <taxon>Candidatus Gottesmaniibacteriota</taxon>
    </lineage>
</organism>
<evidence type="ECO:0000259" key="3">
    <source>
        <dbReference type="PROSITE" id="PS50853"/>
    </source>
</evidence>
<dbReference type="STRING" id="1798382.A3D77_04495"/>
<keyword evidence="2" id="KW-0732">Signal</keyword>
<evidence type="ECO:0000313" key="4">
    <source>
        <dbReference type="EMBL" id="OGG12572.1"/>
    </source>
</evidence>
<dbReference type="SUPFAM" id="SSF49265">
    <property type="entry name" value="Fibronectin type III"/>
    <property type="match status" value="1"/>
</dbReference>
<dbReference type="Gene3D" id="2.60.40.10">
    <property type="entry name" value="Immunoglobulins"/>
    <property type="match status" value="1"/>
</dbReference>
<reference evidence="4 5" key="1">
    <citation type="journal article" date="2016" name="Nat. Commun.">
        <title>Thousands of microbial genomes shed light on interconnected biogeochemical processes in an aquifer system.</title>
        <authorList>
            <person name="Anantharaman K."/>
            <person name="Brown C.T."/>
            <person name="Hug L.A."/>
            <person name="Sharon I."/>
            <person name="Castelle C.J."/>
            <person name="Probst A.J."/>
            <person name="Thomas B.C."/>
            <person name="Singh A."/>
            <person name="Wilkins M.J."/>
            <person name="Karaoz U."/>
            <person name="Brodie E.L."/>
            <person name="Williams K.H."/>
            <person name="Hubbard S.S."/>
            <person name="Banfield J.F."/>
        </authorList>
    </citation>
    <scope>NUCLEOTIDE SEQUENCE [LARGE SCALE GENOMIC DNA]</scope>
</reference>
<feature type="region of interest" description="Disordered" evidence="1">
    <location>
        <begin position="181"/>
        <end position="224"/>
    </location>
</feature>
<gene>
    <name evidence="4" type="ORF">A3D77_04495</name>
</gene>
<dbReference type="AlphaFoldDB" id="A0A1F5ZKF0"/>
<feature type="chain" id="PRO_5009522871" description="Fibronectin type-III domain-containing protein" evidence="2">
    <location>
        <begin position="27"/>
        <end position="363"/>
    </location>
</feature>
<feature type="signal peptide" evidence="2">
    <location>
        <begin position="1"/>
        <end position="26"/>
    </location>
</feature>
<dbReference type="InterPro" id="IPR003961">
    <property type="entry name" value="FN3_dom"/>
</dbReference>
<sequence length="363" mass="38039">MVKIIFGLAVLFTSFFMFVNSPPVLAAAPDGSGPWADSVVSTNQGLTLNGQPVSSFYPLRSNPSSALGVAENDTTEGNFYSLGFGGSMVLQFDNPISNGVVLVEATNPEYPFERVQVELSDDNLIWHYAGTVVQDGYVAMPRTVSCARYVRLTDISHPANFADPDADGYDVDGVMATDGTSCGGSGVTPSPTLTGTIVPTPTDVPDDSSASSNDGGNRGAPICPDLKPGTPTLIAVSYKNSTTAVLDWTKVPGANNYMISYGLQTGNYIYGVAQTGDVTHYEVGNLAPNVKYYFIVYALNNCQPSDPTSELSSDPGPITGYGIGGAEPTVLADTGDSVTTITDVSVGTLAAISLGYLLKKRFI</sequence>
<dbReference type="CDD" id="cd00063">
    <property type="entry name" value="FN3"/>
    <property type="match status" value="1"/>
</dbReference>
<dbReference type="PROSITE" id="PS50853">
    <property type="entry name" value="FN3"/>
    <property type="match status" value="1"/>
</dbReference>